<feature type="transmembrane region" description="Helical" evidence="6">
    <location>
        <begin position="413"/>
        <end position="433"/>
    </location>
</feature>
<dbReference type="Pfam" id="PF13520">
    <property type="entry name" value="AA_permease_2"/>
    <property type="match status" value="1"/>
</dbReference>
<feature type="transmembrane region" description="Helical" evidence="6">
    <location>
        <begin position="471"/>
        <end position="492"/>
    </location>
</feature>
<feature type="transmembrane region" description="Helical" evidence="6">
    <location>
        <begin position="293"/>
        <end position="310"/>
    </location>
</feature>
<dbReference type="PANTHER" id="PTHR47547:SF1">
    <property type="entry name" value="ASPARTATE-PROTON SYMPORTER"/>
    <property type="match status" value="1"/>
</dbReference>
<evidence type="ECO:0000313" key="7">
    <source>
        <dbReference type="EMBL" id="MFC4242533.1"/>
    </source>
</evidence>
<feature type="transmembrane region" description="Helical" evidence="6">
    <location>
        <begin position="53"/>
        <end position="73"/>
    </location>
</feature>
<sequence length="554" mass="58869">MDSTSGASTPASEDSHLKQRLGYWSLVATGIGSVIGSGWLFSAMYAAQTAGPASLVAWVIGGAVMLAVALVFAELGMVHPESGGLVRYPLYSNGRFAASIVGWSMWVTYVANPPTEASGVVQYASSYIPGLFSHSQLTGFGIVIAVALMAVFVVVNYFGVQFFARSNNIVTAVKICIPTLTIVMLLLSGFTHTGHAGGPSNFSAGGGFAPYGMGAALGTIATAGMVFAYTGFRNIVELSGEVRNPRRNIPASLVTTILLAIVLYLLLQTAFIFGVPQHLLGHGWSGINFDSPFAQLAMLLGFTWLYWILIADSMISPSGSGIVFTASNARNMFGLAKNRFFPAWLARVNPRSGVPRRALLTNFIVGILFLLPLPSWHAIIGVTGTLIAFTFSIGSVSLVAFRRANLSDPADRLPGMTLIAPFAFIVSALVIYWVPWSELVLTIPIIAVGLIWYAVTYVIQHHGVGEVVGGIWLVVYLAVVYGMSAIGGFGGLGLIPSPWDSVVLAVLAAGLYIWGTQSGTNYMRARPELVEELRGQRDAASSDELQTDVSPAAR</sequence>
<keyword evidence="4 6" id="KW-0472">Membrane</keyword>
<dbReference type="PIRSF" id="PIRSF006060">
    <property type="entry name" value="AA_transporter"/>
    <property type="match status" value="1"/>
</dbReference>
<gene>
    <name evidence="7" type="ORF">ACFOYW_04030</name>
</gene>
<feature type="region of interest" description="Disordered" evidence="5">
    <location>
        <begin position="534"/>
        <end position="554"/>
    </location>
</feature>
<keyword evidence="8" id="KW-1185">Reference proteome</keyword>
<evidence type="ECO:0000256" key="4">
    <source>
        <dbReference type="ARBA" id="ARBA00023136"/>
    </source>
</evidence>
<proteinExistence type="predicted"/>
<keyword evidence="2 6" id="KW-0812">Transmembrane</keyword>
<dbReference type="PANTHER" id="PTHR47547">
    <property type="match status" value="1"/>
</dbReference>
<feature type="transmembrane region" description="Helical" evidence="6">
    <location>
        <begin position="211"/>
        <end position="232"/>
    </location>
</feature>
<dbReference type="EMBL" id="JBHSCN010000003">
    <property type="protein sequence ID" value="MFC4242533.1"/>
    <property type="molecule type" value="Genomic_DNA"/>
</dbReference>
<feature type="transmembrane region" description="Helical" evidence="6">
    <location>
        <begin position="439"/>
        <end position="459"/>
    </location>
</feature>
<feature type="transmembrane region" description="Helical" evidence="6">
    <location>
        <begin position="21"/>
        <end position="41"/>
    </location>
</feature>
<keyword evidence="3 6" id="KW-1133">Transmembrane helix</keyword>
<name>A0ABV8Q4J4_9MICO</name>
<feature type="transmembrane region" description="Helical" evidence="6">
    <location>
        <begin position="498"/>
        <end position="515"/>
    </location>
</feature>
<feature type="transmembrane region" description="Helical" evidence="6">
    <location>
        <begin position="357"/>
        <end position="373"/>
    </location>
</feature>
<dbReference type="Proteomes" id="UP001595900">
    <property type="component" value="Unassembled WGS sequence"/>
</dbReference>
<protein>
    <submittedName>
        <fullName evidence="7">APC family permease</fullName>
    </submittedName>
</protein>
<dbReference type="InterPro" id="IPR002293">
    <property type="entry name" value="AA/rel_permease1"/>
</dbReference>
<evidence type="ECO:0000313" key="8">
    <source>
        <dbReference type="Proteomes" id="UP001595900"/>
    </source>
</evidence>
<comment type="caution">
    <text evidence="7">The sequence shown here is derived from an EMBL/GenBank/DDBJ whole genome shotgun (WGS) entry which is preliminary data.</text>
</comment>
<dbReference type="InterPro" id="IPR052962">
    <property type="entry name" value="AA_Transporter_AGT"/>
</dbReference>
<feature type="transmembrane region" description="Helical" evidence="6">
    <location>
        <begin position="172"/>
        <end position="191"/>
    </location>
</feature>
<reference evidence="8" key="1">
    <citation type="journal article" date="2019" name="Int. J. Syst. Evol. Microbiol.">
        <title>The Global Catalogue of Microorganisms (GCM) 10K type strain sequencing project: providing services to taxonomists for standard genome sequencing and annotation.</title>
        <authorList>
            <consortium name="The Broad Institute Genomics Platform"/>
            <consortium name="The Broad Institute Genome Sequencing Center for Infectious Disease"/>
            <person name="Wu L."/>
            <person name="Ma J."/>
        </authorList>
    </citation>
    <scope>NUCLEOTIDE SEQUENCE [LARGE SCALE GENOMIC DNA]</scope>
    <source>
        <strain evidence="8">CGMCC 1.10363</strain>
    </source>
</reference>
<dbReference type="Gene3D" id="1.20.1740.10">
    <property type="entry name" value="Amino acid/polyamine transporter I"/>
    <property type="match status" value="1"/>
</dbReference>
<feature type="compositionally biased region" description="Polar residues" evidence="5">
    <location>
        <begin position="543"/>
        <end position="554"/>
    </location>
</feature>
<comment type="subcellular location">
    <subcellularLocation>
        <location evidence="1">Membrane</location>
        <topology evidence="1">Multi-pass membrane protein</topology>
    </subcellularLocation>
</comment>
<evidence type="ECO:0000256" key="6">
    <source>
        <dbReference type="SAM" id="Phobius"/>
    </source>
</evidence>
<evidence type="ECO:0000256" key="2">
    <source>
        <dbReference type="ARBA" id="ARBA00022692"/>
    </source>
</evidence>
<evidence type="ECO:0000256" key="3">
    <source>
        <dbReference type="ARBA" id="ARBA00022989"/>
    </source>
</evidence>
<accession>A0ABV8Q4J4</accession>
<dbReference type="RefSeq" id="WP_390227397.1">
    <property type="nucleotide sequence ID" value="NZ_JBHSCN010000003.1"/>
</dbReference>
<feature type="transmembrane region" description="Helical" evidence="6">
    <location>
        <begin position="379"/>
        <end position="401"/>
    </location>
</feature>
<organism evidence="7 8">
    <name type="scientific">Gryllotalpicola reticulitermitis</name>
    <dbReference type="NCBI Taxonomy" id="1184153"/>
    <lineage>
        <taxon>Bacteria</taxon>
        <taxon>Bacillati</taxon>
        <taxon>Actinomycetota</taxon>
        <taxon>Actinomycetes</taxon>
        <taxon>Micrococcales</taxon>
        <taxon>Microbacteriaceae</taxon>
        <taxon>Gryllotalpicola</taxon>
    </lineage>
</organism>
<feature type="transmembrane region" description="Helical" evidence="6">
    <location>
        <begin position="253"/>
        <end position="273"/>
    </location>
</feature>
<evidence type="ECO:0000256" key="1">
    <source>
        <dbReference type="ARBA" id="ARBA00004141"/>
    </source>
</evidence>
<evidence type="ECO:0000256" key="5">
    <source>
        <dbReference type="SAM" id="MobiDB-lite"/>
    </source>
</evidence>
<feature type="transmembrane region" description="Helical" evidence="6">
    <location>
        <begin position="137"/>
        <end position="160"/>
    </location>
</feature>